<keyword evidence="3" id="KW-0812">Transmembrane</keyword>
<evidence type="ECO:0000313" key="6">
    <source>
        <dbReference type="Proteomes" id="UP001054945"/>
    </source>
</evidence>
<comment type="caution">
    <text evidence="2">Lacks conserved residue(s) required for the propagation of feature annotation.</text>
</comment>
<evidence type="ECO:0000259" key="4">
    <source>
        <dbReference type="PROSITE" id="PS51162"/>
    </source>
</evidence>
<keyword evidence="3" id="KW-0472">Membrane</keyword>
<protein>
    <recommendedName>
        <fullName evidence="4">Thyroglobulin type-1 domain-containing protein</fullName>
    </recommendedName>
</protein>
<feature type="domain" description="Thyroglobulin type-1" evidence="4">
    <location>
        <begin position="61"/>
        <end position="122"/>
    </location>
</feature>
<sequence>MKVWRIWGCCWLPIKNMLSSYVWYFIEILCDNNSKKKMWATTIILAAAFVGVFSTRNILDETTCQTHQRNTGGANAPLHWDIRCDTDGKYLPKQCTVETPHWCACYNKEERVTQPSRSTKECGCFLARHEATNRQASQCDVPVCERSGEYRKKQCCERTRQCRCVHPITGETVQQATANMNLQCA</sequence>
<feature type="disulfide bond" evidence="2">
    <location>
        <begin position="164"/>
        <end position="184"/>
    </location>
</feature>
<reference evidence="5 6" key="1">
    <citation type="submission" date="2021-06" db="EMBL/GenBank/DDBJ databases">
        <title>Caerostris extrusa draft genome.</title>
        <authorList>
            <person name="Kono N."/>
            <person name="Arakawa K."/>
        </authorList>
    </citation>
    <scope>NUCLEOTIDE SEQUENCE [LARGE SCALE GENOMIC DNA]</scope>
</reference>
<dbReference type="InterPro" id="IPR036857">
    <property type="entry name" value="Thyroglobulin_1_sf"/>
</dbReference>
<dbReference type="Pfam" id="PF00086">
    <property type="entry name" value="Thyroglobulin_1"/>
    <property type="match status" value="1"/>
</dbReference>
<accession>A0AAV4UQ77</accession>
<evidence type="ECO:0000256" key="3">
    <source>
        <dbReference type="SAM" id="Phobius"/>
    </source>
</evidence>
<feature type="disulfide bond" evidence="2">
    <location>
        <begin position="155"/>
        <end position="162"/>
    </location>
</feature>
<evidence type="ECO:0000313" key="5">
    <source>
        <dbReference type="EMBL" id="GIY59892.1"/>
    </source>
</evidence>
<gene>
    <name evidence="5" type="primary">AVEN_80923_1</name>
    <name evidence="5" type="ORF">CEXT_717511</name>
</gene>
<feature type="transmembrane region" description="Helical" evidence="3">
    <location>
        <begin position="38"/>
        <end position="59"/>
    </location>
</feature>
<dbReference type="AlphaFoldDB" id="A0AAV4UQ77"/>
<name>A0AAV4UQ77_CAEEX</name>
<keyword evidence="6" id="KW-1185">Reference proteome</keyword>
<dbReference type="SUPFAM" id="SSF57610">
    <property type="entry name" value="Thyroglobulin type-1 domain"/>
    <property type="match status" value="2"/>
</dbReference>
<evidence type="ECO:0000256" key="1">
    <source>
        <dbReference type="ARBA" id="ARBA00023157"/>
    </source>
</evidence>
<feature type="transmembrane region" description="Helical" evidence="3">
    <location>
        <begin position="6"/>
        <end position="26"/>
    </location>
</feature>
<dbReference type="Proteomes" id="UP001054945">
    <property type="component" value="Unassembled WGS sequence"/>
</dbReference>
<dbReference type="InterPro" id="IPR000716">
    <property type="entry name" value="Thyroglobulin_1"/>
</dbReference>
<dbReference type="PROSITE" id="PS51162">
    <property type="entry name" value="THYROGLOBULIN_1_2"/>
    <property type="match status" value="2"/>
</dbReference>
<comment type="caution">
    <text evidence="5">The sequence shown here is derived from an EMBL/GenBank/DDBJ whole genome shotgun (WGS) entry which is preliminary data.</text>
</comment>
<dbReference type="EMBL" id="BPLR01013253">
    <property type="protein sequence ID" value="GIY59892.1"/>
    <property type="molecule type" value="Genomic_DNA"/>
</dbReference>
<keyword evidence="3" id="KW-1133">Transmembrane helix</keyword>
<dbReference type="Gene3D" id="4.10.800.10">
    <property type="entry name" value="Thyroglobulin type-1"/>
    <property type="match status" value="1"/>
</dbReference>
<feature type="domain" description="Thyroglobulin type-1" evidence="4">
    <location>
        <begin position="136"/>
        <end position="184"/>
    </location>
</feature>
<evidence type="ECO:0000256" key="2">
    <source>
        <dbReference type="PROSITE-ProRule" id="PRU00500"/>
    </source>
</evidence>
<keyword evidence="1 2" id="KW-1015">Disulfide bond</keyword>
<organism evidence="5 6">
    <name type="scientific">Caerostris extrusa</name>
    <name type="common">Bark spider</name>
    <name type="synonym">Caerostris bankana</name>
    <dbReference type="NCBI Taxonomy" id="172846"/>
    <lineage>
        <taxon>Eukaryota</taxon>
        <taxon>Metazoa</taxon>
        <taxon>Ecdysozoa</taxon>
        <taxon>Arthropoda</taxon>
        <taxon>Chelicerata</taxon>
        <taxon>Arachnida</taxon>
        <taxon>Araneae</taxon>
        <taxon>Araneomorphae</taxon>
        <taxon>Entelegynae</taxon>
        <taxon>Araneoidea</taxon>
        <taxon>Araneidae</taxon>
        <taxon>Caerostris</taxon>
    </lineage>
</organism>
<proteinExistence type="predicted"/>